<dbReference type="RefSeq" id="WP_344821748.1">
    <property type="nucleotide sequence ID" value="NZ_BAAAUV010000001.1"/>
</dbReference>
<proteinExistence type="predicted"/>
<dbReference type="Pfam" id="PF08448">
    <property type="entry name" value="PAS_4"/>
    <property type="match status" value="1"/>
</dbReference>
<comment type="caution">
    <text evidence="3">The sequence shown here is derived from an EMBL/GenBank/DDBJ whole genome shotgun (WGS) entry which is preliminary data.</text>
</comment>
<dbReference type="CDD" id="cd00130">
    <property type="entry name" value="PAS"/>
    <property type="match status" value="1"/>
</dbReference>
<dbReference type="PANTHER" id="PTHR43156:SF2">
    <property type="entry name" value="STAGE II SPORULATION PROTEIN E"/>
    <property type="match status" value="1"/>
</dbReference>
<dbReference type="SUPFAM" id="SSF81606">
    <property type="entry name" value="PP2C-like"/>
    <property type="match status" value="1"/>
</dbReference>
<evidence type="ECO:0000313" key="4">
    <source>
        <dbReference type="Proteomes" id="UP001501237"/>
    </source>
</evidence>
<dbReference type="SMART" id="SM00091">
    <property type="entry name" value="PAS"/>
    <property type="match status" value="1"/>
</dbReference>
<dbReference type="InterPro" id="IPR000014">
    <property type="entry name" value="PAS"/>
</dbReference>
<name>A0ABP6Q0H8_9ACTN</name>
<protein>
    <recommendedName>
        <fullName evidence="2">PAS domain-containing protein</fullName>
    </recommendedName>
</protein>
<dbReference type="Pfam" id="PF01590">
    <property type="entry name" value="GAF"/>
    <property type="match status" value="1"/>
</dbReference>
<dbReference type="InterPro" id="IPR001932">
    <property type="entry name" value="PPM-type_phosphatase-like_dom"/>
</dbReference>
<dbReference type="Gene3D" id="3.30.450.20">
    <property type="entry name" value="PAS domain"/>
    <property type="match status" value="1"/>
</dbReference>
<dbReference type="InterPro" id="IPR036457">
    <property type="entry name" value="PPM-type-like_dom_sf"/>
</dbReference>
<dbReference type="InterPro" id="IPR003018">
    <property type="entry name" value="GAF"/>
</dbReference>
<dbReference type="InterPro" id="IPR035965">
    <property type="entry name" value="PAS-like_dom_sf"/>
</dbReference>
<dbReference type="PANTHER" id="PTHR43156">
    <property type="entry name" value="STAGE II SPORULATION PROTEIN E-RELATED"/>
    <property type="match status" value="1"/>
</dbReference>
<evidence type="ECO:0000256" key="1">
    <source>
        <dbReference type="ARBA" id="ARBA00022801"/>
    </source>
</evidence>
<keyword evidence="4" id="KW-1185">Reference proteome</keyword>
<sequence length="613" mass="65193">MPEPSAQDSVLREIIELETRIGELRQAAAVPATDLKATLDAALLELDLALTSLRLLGGGRATGDGGVASDEERRVLRTLFQAAPVPLFLLDREGDVRRVNAQAAQLLGTSSGYVAGRPFSVFCDLKTRAALRSQLAAVVRTGERAEVEVRFLSGKKPVDAVVTLVSAEAKDGMDALVVAAALPKGGKLPVPGYTEEGDAAVAAVLHRMDVLAMATELLLDEPVFNEAVAVRRCARLLANELADWAFVDVLDGTELRRQVAFGPPADRPVAHLVEGLEPGPVAREVHQSRQSTLHPHVEDLSLLGKTAEGISVCAMLGATSVLCVPIEDGQNCLGVITLASGADSGYFDLTDLGVVQRVARHLALVIRAARMYRRSAEVNQALQTSLLPRALPEVPGARVAAKYVAATRGVEVGGDFYDVFKAKDGWGLVLGDVCGKGEEAAAVTAAARHGIRQLGRWKAEPGEVLSMINETLLEEERYVTGVYAVLTEANELRVATAGHPPIIVIKADGMVRTTEGGGVPLGLFEDFEPAAESVLLEEGDTLLLHSDGVLDACDDMRQRFGEERLMEVLAGQATAPLPELLAAIERALLDFCGDDMGDDVSMLALRVLPQTLD</sequence>
<dbReference type="NCBIfam" id="TIGR00229">
    <property type="entry name" value="sensory_box"/>
    <property type="match status" value="1"/>
</dbReference>
<keyword evidence="1" id="KW-0378">Hydrolase</keyword>
<dbReference type="InterPro" id="IPR052016">
    <property type="entry name" value="Bact_Sigma-Reg"/>
</dbReference>
<evidence type="ECO:0000259" key="2">
    <source>
        <dbReference type="PROSITE" id="PS50112"/>
    </source>
</evidence>
<accession>A0ABP6Q0H8</accession>
<feature type="domain" description="PAS" evidence="2">
    <location>
        <begin position="72"/>
        <end position="142"/>
    </location>
</feature>
<dbReference type="Gene3D" id="3.30.450.40">
    <property type="match status" value="1"/>
</dbReference>
<reference evidence="4" key="1">
    <citation type="journal article" date="2019" name="Int. J. Syst. Evol. Microbiol.">
        <title>The Global Catalogue of Microorganisms (GCM) 10K type strain sequencing project: providing services to taxonomists for standard genome sequencing and annotation.</title>
        <authorList>
            <consortium name="The Broad Institute Genomics Platform"/>
            <consortium name="The Broad Institute Genome Sequencing Center for Infectious Disease"/>
            <person name="Wu L."/>
            <person name="Ma J."/>
        </authorList>
    </citation>
    <scope>NUCLEOTIDE SEQUENCE [LARGE SCALE GENOMIC DNA]</scope>
    <source>
        <strain evidence="4">JCM 9377</strain>
    </source>
</reference>
<gene>
    <name evidence="3" type="ORF">GCM10010468_05750</name>
</gene>
<dbReference type="Gene3D" id="3.60.40.10">
    <property type="entry name" value="PPM-type phosphatase domain"/>
    <property type="match status" value="1"/>
</dbReference>
<dbReference type="Proteomes" id="UP001501237">
    <property type="component" value="Unassembled WGS sequence"/>
</dbReference>
<dbReference type="PROSITE" id="PS50112">
    <property type="entry name" value="PAS"/>
    <property type="match status" value="1"/>
</dbReference>
<dbReference type="SUPFAM" id="SSF55785">
    <property type="entry name" value="PYP-like sensor domain (PAS domain)"/>
    <property type="match status" value="1"/>
</dbReference>
<dbReference type="InterPro" id="IPR013656">
    <property type="entry name" value="PAS_4"/>
</dbReference>
<dbReference type="InterPro" id="IPR029016">
    <property type="entry name" value="GAF-like_dom_sf"/>
</dbReference>
<organism evidence="3 4">
    <name type="scientific">Actinocorallia longicatena</name>
    <dbReference type="NCBI Taxonomy" id="111803"/>
    <lineage>
        <taxon>Bacteria</taxon>
        <taxon>Bacillati</taxon>
        <taxon>Actinomycetota</taxon>
        <taxon>Actinomycetes</taxon>
        <taxon>Streptosporangiales</taxon>
        <taxon>Thermomonosporaceae</taxon>
        <taxon>Actinocorallia</taxon>
    </lineage>
</organism>
<dbReference type="EMBL" id="BAAAUV010000001">
    <property type="protein sequence ID" value="GAA3195476.1"/>
    <property type="molecule type" value="Genomic_DNA"/>
</dbReference>
<dbReference type="SMART" id="SM00065">
    <property type="entry name" value="GAF"/>
    <property type="match status" value="1"/>
</dbReference>
<dbReference type="Pfam" id="PF07228">
    <property type="entry name" value="SpoIIE"/>
    <property type="match status" value="1"/>
</dbReference>
<dbReference type="SUPFAM" id="SSF55781">
    <property type="entry name" value="GAF domain-like"/>
    <property type="match status" value="1"/>
</dbReference>
<evidence type="ECO:0000313" key="3">
    <source>
        <dbReference type="EMBL" id="GAA3195476.1"/>
    </source>
</evidence>
<dbReference type="SMART" id="SM00331">
    <property type="entry name" value="PP2C_SIG"/>
    <property type="match status" value="1"/>
</dbReference>